<proteinExistence type="inferred from homology"/>
<feature type="domain" description="Tr-type G" evidence="6">
    <location>
        <begin position="69"/>
        <end position="201"/>
    </location>
</feature>
<dbReference type="SUPFAM" id="SSF52540">
    <property type="entry name" value="P-loop containing nucleoside triphosphate hydrolases"/>
    <property type="match status" value="1"/>
</dbReference>
<comment type="caution">
    <text evidence="7">The sequence shown here is derived from an EMBL/GenBank/DDBJ whole genome shotgun (WGS) entry which is preliminary data.</text>
</comment>
<accession>A0A9N9DUK3</accession>
<comment type="similarity">
    <text evidence="1">Belongs to the TRAFAC class translation factor GTPase superfamily. Classic translation factor GTPase family. IF-2 subfamily.</text>
</comment>
<evidence type="ECO:0000313" key="7">
    <source>
        <dbReference type="EMBL" id="CAG8648286.1"/>
    </source>
</evidence>
<dbReference type="GO" id="GO:0003743">
    <property type="term" value="F:translation initiation factor activity"/>
    <property type="evidence" value="ECO:0007669"/>
    <property type="project" value="UniProtKB-KW"/>
</dbReference>
<dbReference type="GO" id="GO:0003924">
    <property type="term" value="F:GTPase activity"/>
    <property type="evidence" value="ECO:0007669"/>
    <property type="project" value="InterPro"/>
</dbReference>
<dbReference type="InterPro" id="IPR000795">
    <property type="entry name" value="T_Tr_GTP-bd_dom"/>
</dbReference>
<evidence type="ECO:0000256" key="2">
    <source>
        <dbReference type="ARBA" id="ARBA00022540"/>
    </source>
</evidence>
<dbReference type="InterPro" id="IPR005225">
    <property type="entry name" value="Small_GTP-bd"/>
</dbReference>
<keyword evidence="3" id="KW-0547">Nucleotide-binding</keyword>
<name>A0A9N9DUK3_9GLOM</name>
<dbReference type="Pfam" id="PF00009">
    <property type="entry name" value="GTP_EFTU"/>
    <property type="match status" value="1"/>
</dbReference>
<dbReference type="GO" id="GO:0005737">
    <property type="term" value="C:cytoplasm"/>
    <property type="evidence" value="ECO:0007669"/>
    <property type="project" value="TreeGrafter"/>
</dbReference>
<evidence type="ECO:0000256" key="5">
    <source>
        <dbReference type="ARBA" id="ARBA00023134"/>
    </source>
</evidence>
<sequence length="206" mass="22608">MKMNENNNLLGEIIRQHLPQQTNKVTNNCLYLATESLTVTELGAAIRQPPLTATTLREKLTLGGSDSAEVGGITQKITVSPVEFSGQKIIFLDTPGHSDFVKMRQRGIALTDLVVLVIDGQDGIMSQTAEIIDYLHEYKLPVIVFINHKKPAETDNETNLNRLKTQLQEKGFAPLEWGGETIVISGNAQAAASIKNLLENILLFGN</sequence>
<keyword evidence="2" id="KW-0396">Initiation factor</keyword>
<evidence type="ECO:0000256" key="3">
    <source>
        <dbReference type="ARBA" id="ARBA00022741"/>
    </source>
</evidence>
<dbReference type="InterPro" id="IPR015760">
    <property type="entry name" value="TIF_IF2"/>
</dbReference>
<gene>
    <name evidence="7" type="ORF">AGERDE_LOCUS11292</name>
</gene>
<evidence type="ECO:0000256" key="1">
    <source>
        <dbReference type="ARBA" id="ARBA00007733"/>
    </source>
</evidence>
<organism evidence="7 8">
    <name type="scientific">Ambispora gerdemannii</name>
    <dbReference type="NCBI Taxonomy" id="144530"/>
    <lineage>
        <taxon>Eukaryota</taxon>
        <taxon>Fungi</taxon>
        <taxon>Fungi incertae sedis</taxon>
        <taxon>Mucoromycota</taxon>
        <taxon>Glomeromycotina</taxon>
        <taxon>Glomeromycetes</taxon>
        <taxon>Archaeosporales</taxon>
        <taxon>Ambisporaceae</taxon>
        <taxon>Ambispora</taxon>
    </lineage>
</organism>
<dbReference type="NCBIfam" id="TIGR00231">
    <property type="entry name" value="small_GTP"/>
    <property type="match status" value="1"/>
</dbReference>
<dbReference type="GO" id="GO:0005525">
    <property type="term" value="F:GTP binding"/>
    <property type="evidence" value="ECO:0007669"/>
    <property type="project" value="UniProtKB-KW"/>
</dbReference>
<dbReference type="AlphaFoldDB" id="A0A9N9DUK3"/>
<protein>
    <submittedName>
        <fullName evidence="7">5012_t:CDS:1</fullName>
    </submittedName>
</protein>
<dbReference type="PANTHER" id="PTHR43381:SF5">
    <property type="entry name" value="TR-TYPE G DOMAIN-CONTAINING PROTEIN"/>
    <property type="match status" value="1"/>
</dbReference>
<dbReference type="Proteomes" id="UP000789831">
    <property type="component" value="Unassembled WGS sequence"/>
</dbReference>
<dbReference type="InterPro" id="IPR027417">
    <property type="entry name" value="P-loop_NTPase"/>
</dbReference>
<keyword evidence="5" id="KW-0342">GTP-binding</keyword>
<reference evidence="7" key="1">
    <citation type="submission" date="2021-06" db="EMBL/GenBank/DDBJ databases">
        <authorList>
            <person name="Kallberg Y."/>
            <person name="Tangrot J."/>
            <person name="Rosling A."/>
        </authorList>
    </citation>
    <scope>NUCLEOTIDE SEQUENCE</scope>
    <source>
        <strain evidence="7">MT106</strain>
    </source>
</reference>
<evidence type="ECO:0000313" key="8">
    <source>
        <dbReference type="Proteomes" id="UP000789831"/>
    </source>
</evidence>
<dbReference type="OrthoDB" id="361630at2759"/>
<dbReference type="EMBL" id="CAJVPL010004499">
    <property type="protein sequence ID" value="CAG8648286.1"/>
    <property type="molecule type" value="Genomic_DNA"/>
</dbReference>
<keyword evidence="8" id="KW-1185">Reference proteome</keyword>
<keyword evidence="4" id="KW-0648">Protein biosynthesis</keyword>
<evidence type="ECO:0000259" key="6">
    <source>
        <dbReference type="Pfam" id="PF00009"/>
    </source>
</evidence>
<evidence type="ECO:0000256" key="4">
    <source>
        <dbReference type="ARBA" id="ARBA00022917"/>
    </source>
</evidence>
<dbReference type="Gene3D" id="3.40.50.300">
    <property type="entry name" value="P-loop containing nucleotide triphosphate hydrolases"/>
    <property type="match status" value="1"/>
</dbReference>
<dbReference type="PANTHER" id="PTHR43381">
    <property type="entry name" value="TRANSLATION INITIATION FACTOR IF-2-RELATED"/>
    <property type="match status" value="1"/>
</dbReference>